<evidence type="ECO:0000313" key="4">
    <source>
        <dbReference type="Proteomes" id="UP000289738"/>
    </source>
</evidence>
<sequence length="839" mass="94072">MNRAIKVSNKDKSFGSLVAKCELLLRRYSASHSLSETKKLHAFILTLGLLSSSDFCSMLSTSYAQCSHASYASHLFDNLPRRSLFSWNTMMRMYVQIGRPHNALNLFAEMLDSDHVAPDNFTYPIVIKGCSDLSLFDMGVGVHGRTLRVGFDSDTFVQNSLLAMYMNAGEKEAAQLVFDLMQQQTVVSWNTMINGYFRNNCAELASRMYNRMMDVGVEPDCASVVSVLPACGLLKNVKLGKEVHLLVKEKGFLENMTVRNALLDMYFKCGHMKEAWKLVNGIKEKDVVAWTTLINGYMISGDARSALVVCPMMQCEGVKPNSVTITSLLSACGSLASLKHGKCLHAWAIKHWLDSEVHVETSLIDMYAKCACGNLSYKLFMKTSKKRTPVWNAVLSGFIQNGLAREAIELFKQMLANDIQPDNVTFNSVLPAYAILADLQQAMNMHCYLVKLGFLSRLEVASILVDIYSKCGSLGYAHQVFNIIPMTEKDIIIWSGIISAYGKHGHGEMAVSLFNQMVQSGVKPNQVTFTSVLHACSHAGLVDEGLSLFKFILKQHHAIPNVDHYTCIIDLLGRAGRLNDAYSLIRTMPITPNHAAWGALLGACVVHENVELGEVAARWAFELEPENTGNYVLLAKLYAAVGRWRDAEKVRDMVNEVGLRKLPAHSLVEVWTTFEQNLIWRLSAGTQVNMWTDHWIPAVQRLADLIPEFLIENRMEDKVVEYVSGSSWNFNLLDNFLEEDWVSILTVIKPLESGMGEDQVAWLHSYNGSFTIKSACSIYLEAEDNSAASLFTKVWKLQAPQRLRAFCWLVANNALFTNELRFRRRMAPDDLCCILWSLS</sequence>
<dbReference type="FunFam" id="1.25.40.10:FF:000090">
    <property type="entry name" value="Pentatricopeptide repeat-containing protein, chloroplastic"/>
    <property type="match status" value="1"/>
</dbReference>
<dbReference type="AlphaFoldDB" id="A0A445B7J6"/>
<name>A0A445B7J6_ARAHY</name>
<dbReference type="InterPro" id="IPR046960">
    <property type="entry name" value="PPR_At4g14850-like_plant"/>
</dbReference>
<feature type="repeat" description="PPR" evidence="2">
    <location>
        <begin position="490"/>
        <end position="524"/>
    </location>
</feature>
<keyword evidence="1" id="KW-0677">Repeat</keyword>
<dbReference type="Pfam" id="PF20431">
    <property type="entry name" value="E_motif"/>
    <property type="match status" value="1"/>
</dbReference>
<feature type="repeat" description="PPR" evidence="2">
    <location>
        <begin position="185"/>
        <end position="219"/>
    </location>
</feature>
<dbReference type="PANTHER" id="PTHR47926:SF493">
    <property type="entry name" value="PENTATRICOPEPTIDE REPEAT-CONTAINING PROTEIN"/>
    <property type="match status" value="1"/>
</dbReference>
<feature type="repeat" description="PPR" evidence="2">
    <location>
        <begin position="387"/>
        <end position="421"/>
    </location>
</feature>
<dbReference type="Gene3D" id="1.25.40.10">
    <property type="entry name" value="Tetratricopeptide repeat domain"/>
    <property type="match status" value="5"/>
</dbReference>
<feature type="repeat" description="PPR" evidence="2">
    <location>
        <begin position="83"/>
        <end position="117"/>
    </location>
</feature>
<dbReference type="PANTHER" id="PTHR47926">
    <property type="entry name" value="PENTATRICOPEPTIDE REPEAT-CONTAINING PROTEIN"/>
    <property type="match status" value="1"/>
</dbReference>
<dbReference type="FunFam" id="1.25.40.10:FF:000436">
    <property type="entry name" value="Pentatricopeptide repeat-containing protein At5g39350 family"/>
    <property type="match status" value="1"/>
</dbReference>
<proteinExistence type="predicted"/>
<protein>
    <submittedName>
        <fullName evidence="3">Uncharacterized protein</fullName>
    </submittedName>
</protein>
<dbReference type="Pfam" id="PF12854">
    <property type="entry name" value="PPR_1"/>
    <property type="match status" value="1"/>
</dbReference>
<dbReference type="PROSITE" id="PS51375">
    <property type="entry name" value="PPR"/>
    <property type="match status" value="6"/>
</dbReference>
<evidence type="ECO:0000256" key="2">
    <source>
        <dbReference type="PROSITE-ProRule" id="PRU00708"/>
    </source>
</evidence>
<dbReference type="Proteomes" id="UP000289738">
    <property type="component" value="Chromosome A10"/>
</dbReference>
<dbReference type="GO" id="GO:0003729">
    <property type="term" value="F:mRNA binding"/>
    <property type="evidence" value="ECO:0007669"/>
    <property type="project" value="UniProtKB-ARBA"/>
</dbReference>
<dbReference type="Pfam" id="PF13041">
    <property type="entry name" value="PPR_2"/>
    <property type="match status" value="5"/>
</dbReference>
<dbReference type="InterPro" id="IPR002885">
    <property type="entry name" value="PPR_rpt"/>
</dbReference>
<dbReference type="GO" id="GO:0009451">
    <property type="term" value="P:RNA modification"/>
    <property type="evidence" value="ECO:0007669"/>
    <property type="project" value="InterPro"/>
</dbReference>
<evidence type="ECO:0000313" key="3">
    <source>
        <dbReference type="EMBL" id="RYR34649.1"/>
    </source>
</evidence>
<dbReference type="FunFam" id="1.25.40.10:FF:000073">
    <property type="entry name" value="Pentatricopeptide repeat-containing protein chloroplastic"/>
    <property type="match status" value="1"/>
</dbReference>
<evidence type="ECO:0000256" key="1">
    <source>
        <dbReference type="ARBA" id="ARBA00022737"/>
    </source>
</evidence>
<dbReference type="InterPro" id="IPR011990">
    <property type="entry name" value="TPR-like_helical_dom_sf"/>
</dbReference>
<feature type="repeat" description="PPR" evidence="2">
    <location>
        <begin position="286"/>
        <end position="320"/>
    </location>
</feature>
<organism evidence="3 4">
    <name type="scientific">Arachis hypogaea</name>
    <name type="common">Peanut</name>
    <dbReference type="NCBI Taxonomy" id="3818"/>
    <lineage>
        <taxon>Eukaryota</taxon>
        <taxon>Viridiplantae</taxon>
        <taxon>Streptophyta</taxon>
        <taxon>Embryophyta</taxon>
        <taxon>Tracheophyta</taxon>
        <taxon>Spermatophyta</taxon>
        <taxon>Magnoliopsida</taxon>
        <taxon>eudicotyledons</taxon>
        <taxon>Gunneridae</taxon>
        <taxon>Pentapetalae</taxon>
        <taxon>rosids</taxon>
        <taxon>fabids</taxon>
        <taxon>Fabales</taxon>
        <taxon>Fabaceae</taxon>
        <taxon>Papilionoideae</taxon>
        <taxon>50 kb inversion clade</taxon>
        <taxon>dalbergioids sensu lato</taxon>
        <taxon>Dalbergieae</taxon>
        <taxon>Pterocarpus clade</taxon>
        <taxon>Arachis</taxon>
    </lineage>
</organism>
<gene>
    <name evidence="3" type="ORF">Ahy_A10g049628</name>
</gene>
<feature type="repeat" description="PPR" evidence="2">
    <location>
        <begin position="525"/>
        <end position="559"/>
    </location>
</feature>
<keyword evidence="4" id="KW-1185">Reference proteome</keyword>
<dbReference type="EMBL" id="SDMP01000010">
    <property type="protein sequence ID" value="RYR34649.1"/>
    <property type="molecule type" value="Genomic_DNA"/>
</dbReference>
<dbReference type="FunFam" id="1.25.40.10:FF:001139">
    <property type="entry name" value="Uncharacterized protein"/>
    <property type="match status" value="1"/>
</dbReference>
<dbReference type="SUPFAM" id="SSF48452">
    <property type="entry name" value="TPR-like"/>
    <property type="match status" value="1"/>
</dbReference>
<dbReference type="NCBIfam" id="TIGR00756">
    <property type="entry name" value="PPR"/>
    <property type="match status" value="5"/>
</dbReference>
<comment type="caution">
    <text evidence="3">The sequence shown here is derived from an EMBL/GenBank/DDBJ whole genome shotgun (WGS) entry which is preliminary data.</text>
</comment>
<dbReference type="InterPro" id="IPR046848">
    <property type="entry name" value="E_motif"/>
</dbReference>
<dbReference type="STRING" id="3818.A0A445B7J6"/>
<accession>A0A445B7J6</accession>
<reference evidence="3 4" key="1">
    <citation type="submission" date="2019-01" db="EMBL/GenBank/DDBJ databases">
        <title>Sequencing of cultivated peanut Arachis hypogaea provides insights into genome evolution and oil improvement.</title>
        <authorList>
            <person name="Chen X."/>
        </authorList>
    </citation>
    <scope>NUCLEOTIDE SEQUENCE [LARGE SCALE GENOMIC DNA]</scope>
    <source>
        <strain evidence="4">cv. Fuhuasheng</strain>
        <tissue evidence="3">Leaves</tissue>
    </source>
</reference>